<dbReference type="PANTHER" id="PTHR10057:SF0">
    <property type="entry name" value="TRANSLOCATOR PROTEIN"/>
    <property type="match status" value="1"/>
</dbReference>
<dbReference type="Gene3D" id="1.20.1260.100">
    <property type="entry name" value="TspO/MBR protein"/>
    <property type="match status" value="1"/>
</dbReference>
<dbReference type="InterPro" id="IPR004307">
    <property type="entry name" value="TspO_MBR"/>
</dbReference>
<dbReference type="CDD" id="cd15904">
    <property type="entry name" value="TSPO_MBR"/>
    <property type="match status" value="1"/>
</dbReference>
<reference evidence="7 8" key="1">
    <citation type="submission" date="2024-06" db="EMBL/GenBank/DDBJ databases">
        <authorList>
            <person name="Kraege A."/>
            <person name="Thomma B."/>
        </authorList>
    </citation>
    <scope>NUCLEOTIDE SEQUENCE [LARGE SCALE GENOMIC DNA]</scope>
</reference>
<sequence length="181" mass="20260">MPKWQDPADHGHGLLAALPRPDWQLLAAGAVVFGLQRLVPAYEDSYKNWYPKLRKPSWNPPNWMFPAVWIPLKVMQSAALWLIWKSAPANGRMSVALPIGVFLTHALLGNQWNVAFFGQHDMKGSLKWMGAFWVSIAATIASFHAVDPVAAYLMIPTQVWVTVAAKLNWDIVQLNTSGKDM</sequence>
<evidence type="ECO:0000256" key="2">
    <source>
        <dbReference type="ARBA" id="ARBA00007524"/>
    </source>
</evidence>
<evidence type="ECO:0000256" key="4">
    <source>
        <dbReference type="ARBA" id="ARBA00022989"/>
    </source>
</evidence>
<evidence type="ECO:0000256" key="5">
    <source>
        <dbReference type="ARBA" id="ARBA00023136"/>
    </source>
</evidence>
<feature type="transmembrane region" description="Helical" evidence="6">
    <location>
        <begin position="96"/>
        <end position="116"/>
    </location>
</feature>
<protein>
    <submittedName>
        <fullName evidence="7">G10708 protein</fullName>
    </submittedName>
</protein>
<name>A0ABP1G8T3_9CHLO</name>
<comment type="subcellular location">
    <subcellularLocation>
        <location evidence="1">Membrane</location>
        <topology evidence="1">Multi-pass membrane protein</topology>
    </subcellularLocation>
</comment>
<keyword evidence="8" id="KW-1185">Reference proteome</keyword>
<dbReference type="Proteomes" id="UP001497392">
    <property type="component" value="Unassembled WGS sequence"/>
</dbReference>
<keyword evidence="4 6" id="KW-1133">Transmembrane helix</keyword>
<dbReference type="EMBL" id="CAXHTA020000017">
    <property type="protein sequence ID" value="CAL5227700.1"/>
    <property type="molecule type" value="Genomic_DNA"/>
</dbReference>
<proteinExistence type="inferred from homology"/>
<comment type="similarity">
    <text evidence="2">Belongs to the TspO/BZRP family.</text>
</comment>
<evidence type="ECO:0000256" key="3">
    <source>
        <dbReference type="ARBA" id="ARBA00022692"/>
    </source>
</evidence>
<dbReference type="PIRSF" id="PIRSF005859">
    <property type="entry name" value="PBR"/>
    <property type="match status" value="1"/>
</dbReference>
<keyword evidence="3 6" id="KW-0812">Transmembrane</keyword>
<keyword evidence="5 6" id="KW-0472">Membrane</keyword>
<dbReference type="Pfam" id="PF03073">
    <property type="entry name" value="TspO_MBR"/>
    <property type="match status" value="1"/>
</dbReference>
<dbReference type="InterPro" id="IPR038330">
    <property type="entry name" value="TspO/MBR-related_sf"/>
</dbReference>
<evidence type="ECO:0000313" key="7">
    <source>
        <dbReference type="EMBL" id="CAL5227700.1"/>
    </source>
</evidence>
<organism evidence="7 8">
    <name type="scientific">Coccomyxa viridis</name>
    <dbReference type="NCBI Taxonomy" id="1274662"/>
    <lineage>
        <taxon>Eukaryota</taxon>
        <taxon>Viridiplantae</taxon>
        <taxon>Chlorophyta</taxon>
        <taxon>core chlorophytes</taxon>
        <taxon>Trebouxiophyceae</taxon>
        <taxon>Trebouxiophyceae incertae sedis</taxon>
        <taxon>Coccomyxaceae</taxon>
        <taxon>Coccomyxa</taxon>
    </lineage>
</organism>
<accession>A0ABP1G8T3</accession>
<comment type="caution">
    <text evidence="7">The sequence shown here is derived from an EMBL/GenBank/DDBJ whole genome shotgun (WGS) entry which is preliminary data.</text>
</comment>
<dbReference type="PANTHER" id="PTHR10057">
    <property type="entry name" value="PERIPHERAL-TYPE BENZODIAZEPINE RECEPTOR"/>
    <property type="match status" value="1"/>
</dbReference>
<gene>
    <name evidence="7" type="primary">g10708</name>
    <name evidence="7" type="ORF">VP750_LOCUS9606</name>
</gene>
<evidence type="ECO:0000256" key="1">
    <source>
        <dbReference type="ARBA" id="ARBA00004141"/>
    </source>
</evidence>
<evidence type="ECO:0000313" key="8">
    <source>
        <dbReference type="Proteomes" id="UP001497392"/>
    </source>
</evidence>
<feature type="transmembrane region" description="Helical" evidence="6">
    <location>
        <begin position="63"/>
        <end position="84"/>
    </location>
</feature>
<evidence type="ECO:0000256" key="6">
    <source>
        <dbReference type="SAM" id="Phobius"/>
    </source>
</evidence>
<feature type="transmembrane region" description="Helical" evidence="6">
    <location>
        <begin position="128"/>
        <end position="146"/>
    </location>
</feature>